<proteinExistence type="predicted"/>
<name>A0A246IX43_9BURK</name>
<keyword evidence="2" id="KW-1185">Reference proteome</keyword>
<dbReference type="GO" id="GO:0004803">
    <property type="term" value="F:transposase activity"/>
    <property type="evidence" value="ECO:0007669"/>
    <property type="project" value="InterPro"/>
</dbReference>
<dbReference type="InterPro" id="IPR002514">
    <property type="entry name" value="Transposase_8"/>
</dbReference>
<dbReference type="GO" id="GO:0006313">
    <property type="term" value="P:DNA transposition"/>
    <property type="evidence" value="ECO:0007669"/>
    <property type="project" value="InterPro"/>
</dbReference>
<evidence type="ECO:0000313" key="2">
    <source>
        <dbReference type="Proteomes" id="UP000197468"/>
    </source>
</evidence>
<dbReference type="GO" id="GO:0043565">
    <property type="term" value="F:sequence-specific DNA binding"/>
    <property type="evidence" value="ECO:0007669"/>
    <property type="project" value="InterPro"/>
</dbReference>
<comment type="caution">
    <text evidence="1">The sequence shown here is derived from an EMBL/GenBank/DDBJ whole genome shotgun (WGS) entry which is preliminary data.</text>
</comment>
<dbReference type="Proteomes" id="UP000197468">
    <property type="component" value="Unassembled WGS sequence"/>
</dbReference>
<sequence>MDKAAVGRRRRVHGADFKAQAVQAQQQPSFSLAVVAKAHGINANLLRRWIHQGAQSPADAAAVRGLAHLALLRRHCRCTRLGQLASLNAPSVRRFHDREQQHVGRFHALAVLT</sequence>
<dbReference type="EMBL" id="NIOF01000015">
    <property type="protein sequence ID" value="OWQ84775.1"/>
    <property type="molecule type" value="Genomic_DNA"/>
</dbReference>
<gene>
    <name evidence="1" type="ORF">CDN99_23895</name>
</gene>
<dbReference type="SUPFAM" id="SSF48295">
    <property type="entry name" value="TrpR-like"/>
    <property type="match status" value="1"/>
</dbReference>
<dbReference type="OrthoDB" id="9800877at2"/>
<reference evidence="1 2" key="1">
    <citation type="journal article" date="2008" name="Int. J. Syst. Evol. Microbiol.">
        <title>Description of Roseateles aquatilis sp. nov. and Roseateles terrae sp. nov., in the class Betaproteobacteria, and emended description of the genus Roseateles.</title>
        <authorList>
            <person name="Gomila M."/>
            <person name="Bowien B."/>
            <person name="Falsen E."/>
            <person name="Moore E.R."/>
            <person name="Lalucat J."/>
        </authorList>
    </citation>
    <scope>NUCLEOTIDE SEQUENCE [LARGE SCALE GENOMIC DNA]</scope>
    <source>
        <strain evidence="1 2">CCUG 48205</strain>
    </source>
</reference>
<dbReference type="Gene3D" id="1.10.10.60">
    <property type="entry name" value="Homeodomain-like"/>
    <property type="match status" value="1"/>
</dbReference>
<dbReference type="Pfam" id="PF01527">
    <property type="entry name" value="HTH_Tnp_1"/>
    <property type="match status" value="1"/>
</dbReference>
<evidence type="ECO:0008006" key="3">
    <source>
        <dbReference type="Google" id="ProtNLM"/>
    </source>
</evidence>
<evidence type="ECO:0000313" key="1">
    <source>
        <dbReference type="EMBL" id="OWQ84775.1"/>
    </source>
</evidence>
<protein>
    <recommendedName>
        <fullName evidence="3">Transposase</fullName>
    </recommendedName>
</protein>
<dbReference type="InterPro" id="IPR010921">
    <property type="entry name" value="Trp_repressor/repl_initiator"/>
</dbReference>
<accession>A0A246IX43</accession>
<organism evidence="1 2">
    <name type="scientific">Roseateles aquatilis</name>
    <dbReference type="NCBI Taxonomy" id="431061"/>
    <lineage>
        <taxon>Bacteria</taxon>
        <taxon>Pseudomonadati</taxon>
        <taxon>Pseudomonadota</taxon>
        <taxon>Betaproteobacteria</taxon>
        <taxon>Burkholderiales</taxon>
        <taxon>Sphaerotilaceae</taxon>
        <taxon>Roseateles</taxon>
    </lineage>
</organism>
<dbReference type="AlphaFoldDB" id="A0A246IX43"/>